<dbReference type="PROSITE" id="PS00198">
    <property type="entry name" value="4FE4S_FER_1"/>
    <property type="match status" value="1"/>
</dbReference>
<protein>
    <submittedName>
        <fullName evidence="6">Ferredoxin</fullName>
    </submittedName>
</protein>
<dbReference type="OrthoDB" id="9813995at2"/>
<evidence type="ECO:0000256" key="1">
    <source>
        <dbReference type="ARBA" id="ARBA00022485"/>
    </source>
</evidence>
<dbReference type="GO" id="GO:0051539">
    <property type="term" value="F:4 iron, 4 sulfur cluster binding"/>
    <property type="evidence" value="ECO:0007669"/>
    <property type="project" value="UniProtKB-KW"/>
</dbReference>
<dbReference type="GeneID" id="78341214"/>
<keyword evidence="1" id="KW-0004">4Fe-4S</keyword>
<organism evidence="6 7">
    <name type="scientific">Alistipes communis</name>
    <dbReference type="NCBI Taxonomy" id="2585118"/>
    <lineage>
        <taxon>Bacteria</taxon>
        <taxon>Pseudomonadati</taxon>
        <taxon>Bacteroidota</taxon>
        <taxon>Bacteroidia</taxon>
        <taxon>Bacteroidales</taxon>
        <taxon>Rikenellaceae</taxon>
        <taxon>Alistipes</taxon>
    </lineage>
</organism>
<dbReference type="PANTHER" id="PTHR24960">
    <property type="entry name" value="PHOTOSYSTEM I IRON-SULFUR CENTER-RELATED"/>
    <property type="match status" value="1"/>
</dbReference>
<keyword evidence="4" id="KW-0411">Iron-sulfur</keyword>
<dbReference type="Pfam" id="PF00037">
    <property type="entry name" value="Fer4"/>
    <property type="match status" value="2"/>
</dbReference>
<dbReference type="Gene3D" id="3.40.50.360">
    <property type="match status" value="1"/>
</dbReference>
<feature type="domain" description="4Fe-4S ferredoxin-type" evidence="5">
    <location>
        <begin position="198"/>
        <end position="227"/>
    </location>
</feature>
<dbReference type="RefSeq" id="WP_141412097.1">
    <property type="nucleotide sequence ID" value="NZ_AP019735.1"/>
</dbReference>
<dbReference type="Proteomes" id="UP000318946">
    <property type="component" value="Chromosome"/>
</dbReference>
<dbReference type="Gene3D" id="3.30.70.20">
    <property type="match status" value="1"/>
</dbReference>
<evidence type="ECO:0000313" key="6">
    <source>
        <dbReference type="EMBL" id="BBL03188.1"/>
    </source>
</evidence>
<name>A0A4Y1WSX5_9BACT</name>
<dbReference type="AlphaFoldDB" id="A0A4Y1WSX5"/>
<accession>A0A4Y1WSX5</accession>
<proteinExistence type="predicted"/>
<sequence>MKPAKSWICYFSPTGTSRRVAEAVGRGLNCTQTVVCDATHDAVCVAAERGDAAVFAVPVYGGHAAPLALRRLDAVRGDGTPAVVVVLYGNRAYEHAACELADFVAARGFVPVAAAAFVGEHSYSTARWPIAAGRPDGDDCAEAEAFGRVVAAKLAAGGVRAIDAKRLPTVRNGMLSMWRFVRFVLGYRRSQKRHPQRVAVETSADRCTHCGRCVKLCPTGAIVAGDELRTDAAKCIRCCACVKGCPVGARSYDSPFAPVLSRNFAQRKRNLTLM</sequence>
<dbReference type="InterPro" id="IPR017896">
    <property type="entry name" value="4Fe4S_Fe-S-bd"/>
</dbReference>
<gene>
    <name evidence="6" type="ORF">A5CBH24_05010</name>
</gene>
<keyword evidence="3" id="KW-0408">Iron</keyword>
<reference evidence="7" key="1">
    <citation type="submission" date="2019-06" db="EMBL/GenBank/DDBJ databases">
        <title>Alistipes onderdonkii subsp. vulgaris subsp. nov., Alistipes dispar sp. nov. and Alistipes communis sp. nov., isolated from human faeces, and creation of Alistipes onderdonkii subsp. onderdonkii subsp. nov.</title>
        <authorList>
            <person name="Sakamoto M."/>
            <person name="Ikeyama N."/>
            <person name="Ogata Y."/>
            <person name="Suda W."/>
            <person name="Iino T."/>
            <person name="Hattori M."/>
            <person name="Ohkuma M."/>
        </authorList>
    </citation>
    <scope>NUCLEOTIDE SEQUENCE [LARGE SCALE GENOMIC DNA]</scope>
    <source>
        <strain evidence="7">5CBH24</strain>
    </source>
</reference>
<dbReference type="InterPro" id="IPR050157">
    <property type="entry name" value="PSI_iron-sulfur_center"/>
</dbReference>
<evidence type="ECO:0000313" key="7">
    <source>
        <dbReference type="Proteomes" id="UP000318946"/>
    </source>
</evidence>
<dbReference type="InterPro" id="IPR029039">
    <property type="entry name" value="Flavoprotein-like_sf"/>
</dbReference>
<dbReference type="SUPFAM" id="SSF52218">
    <property type="entry name" value="Flavoproteins"/>
    <property type="match status" value="1"/>
</dbReference>
<dbReference type="EMBL" id="AP019735">
    <property type="protein sequence ID" value="BBL03188.1"/>
    <property type="molecule type" value="Genomic_DNA"/>
</dbReference>
<dbReference type="SUPFAM" id="SSF54862">
    <property type="entry name" value="4Fe-4S ferredoxins"/>
    <property type="match status" value="1"/>
</dbReference>
<evidence type="ECO:0000256" key="3">
    <source>
        <dbReference type="ARBA" id="ARBA00023004"/>
    </source>
</evidence>
<dbReference type="GO" id="GO:0046872">
    <property type="term" value="F:metal ion binding"/>
    <property type="evidence" value="ECO:0007669"/>
    <property type="project" value="UniProtKB-KW"/>
</dbReference>
<dbReference type="PROSITE" id="PS51379">
    <property type="entry name" value="4FE4S_FER_2"/>
    <property type="match status" value="2"/>
</dbReference>
<evidence type="ECO:0000256" key="4">
    <source>
        <dbReference type="ARBA" id="ARBA00023014"/>
    </source>
</evidence>
<feature type="domain" description="4Fe-4S ferredoxin-type" evidence="5">
    <location>
        <begin position="228"/>
        <end position="255"/>
    </location>
</feature>
<keyword evidence="2" id="KW-0479">Metal-binding</keyword>
<dbReference type="KEGG" id="acou:A5CBH24_05010"/>
<evidence type="ECO:0000259" key="5">
    <source>
        <dbReference type="PROSITE" id="PS51379"/>
    </source>
</evidence>
<keyword evidence="7" id="KW-1185">Reference proteome</keyword>
<dbReference type="InterPro" id="IPR017900">
    <property type="entry name" value="4Fe4S_Fe_S_CS"/>
</dbReference>
<dbReference type="PANTHER" id="PTHR24960:SF80">
    <property type="entry name" value="FERREDOXIN"/>
    <property type="match status" value="1"/>
</dbReference>
<evidence type="ECO:0000256" key="2">
    <source>
        <dbReference type="ARBA" id="ARBA00022723"/>
    </source>
</evidence>